<keyword evidence="2" id="KW-1185">Reference proteome</keyword>
<accession>A0ACB8EZZ2</accession>
<reference evidence="1" key="1">
    <citation type="submission" date="2021-08" db="EMBL/GenBank/DDBJ databases">
        <title>The first chromosome-level gecko genome reveals the dynamic sex chromosomes of Neotropical dwarf geckos (Sphaerodactylidae: Sphaerodactylus).</title>
        <authorList>
            <person name="Pinto B.J."/>
            <person name="Keating S.E."/>
            <person name="Gamble T."/>
        </authorList>
    </citation>
    <scope>NUCLEOTIDE SEQUENCE</scope>
    <source>
        <strain evidence="1">TG3544</strain>
    </source>
</reference>
<dbReference type="Proteomes" id="UP000827872">
    <property type="component" value="Linkage Group LG12"/>
</dbReference>
<gene>
    <name evidence="1" type="ORF">K3G42_018048</name>
</gene>
<sequence length="79" mass="8832">MMLGGGCGKELAHWIVHGRPEKDMYGYDIRKHSSGSSPWLVVAPLAPPGHAHLLRTLDQHKEWPVDRCHSTRGHFIGDP</sequence>
<organism evidence="1 2">
    <name type="scientific">Sphaerodactylus townsendi</name>
    <dbReference type="NCBI Taxonomy" id="933632"/>
    <lineage>
        <taxon>Eukaryota</taxon>
        <taxon>Metazoa</taxon>
        <taxon>Chordata</taxon>
        <taxon>Craniata</taxon>
        <taxon>Vertebrata</taxon>
        <taxon>Euteleostomi</taxon>
        <taxon>Lepidosauria</taxon>
        <taxon>Squamata</taxon>
        <taxon>Bifurcata</taxon>
        <taxon>Gekkota</taxon>
        <taxon>Sphaerodactylidae</taxon>
        <taxon>Sphaerodactylus</taxon>
    </lineage>
</organism>
<evidence type="ECO:0000313" key="2">
    <source>
        <dbReference type="Proteomes" id="UP000827872"/>
    </source>
</evidence>
<dbReference type="EMBL" id="CM037625">
    <property type="protein sequence ID" value="KAH7998576.1"/>
    <property type="molecule type" value="Genomic_DNA"/>
</dbReference>
<name>A0ACB8EZZ2_9SAUR</name>
<proteinExistence type="predicted"/>
<comment type="caution">
    <text evidence="1">The sequence shown here is derived from an EMBL/GenBank/DDBJ whole genome shotgun (WGS) entry which is preliminary data.</text>
</comment>
<evidence type="ECO:0000313" key="1">
    <source>
        <dbReference type="EMBL" id="KAH7998576.1"/>
    </source>
</evidence>
<protein>
    <submittedName>
        <fullName evidence="1">Uncharacterized protein</fullName>
    </submittedName>
</protein>